<proteinExistence type="evidence at transcript level"/>
<dbReference type="Pfam" id="PF01395">
    <property type="entry name" value="PBP_GOBP"/>
    <property type="match status" value="1"/>
</dbReference>
<dbReference type="CDD" id="cd23992">
    <property type="entry name" value="PBP_GOBP"/>
    <property type="match status" value="1"/>
</dbReference>
<dbReference type="GO" id="GO:0007608">
    <property type="term" value="P:sensory perception of smell"/>
    <property type="evidence" value="ECO:0007669"/>
    <property type="project" value="TreeGrafter"/>
</dbReference>
<evidence type="ECO:0000256" key="3">
    <source>
        <dbReference type="ARBA" id="ARBA00022525"/>
    </source>
</evidence>
<keyword evidence="3" id="KW-0964">Secreted</keyword>
<comment type="subcellular location">
    <subcellularLocation>
        <location evidence="1">Secreted</location>
    </subcellularLocation>
</comment>
<sequence>MQMQVNADIKRDCRKQTGVSWASLKKLKAADYNQNDPKLKCYLKCFMQKNGIFGEDDIDIEKALRHLPTGIKGPSKTTLEYCKKIPSVDSCDKAFQLAKCYFKAQPEVLKSVSFV</sequence>
<gene>
    <name evidence="5" type="primary">OBP20</name>
</gene>
<comment type="similarity">
    <text evidence="2">Belongs to the PBP/GOBP family.</text>
</comment>
<dbReference type="InterPro" id="IPR006170">
    <property type="entry name" value="PBP/GOBP"/>
</dbReference>
<dbReference type="SMART" id="SM00708">
    <property type="entry name" value="PhBP"/>
    <property type="match status" value="1"/>
</dbReference>
<dbReference type="InterPro" id="IPR036728">
    <property type="entry name" value="PBP_GOBP_sf"/>
</dbReference>
<dbReference type="GO" id="GO:0005549">
    <property type="term" value="F:odorant binding"/>
    <property type="evidence" value="ECO:0007669"/>
    <property type="project" value="InterPro"/>
</dbReference>
<reference evidence="5" key="1">
    <citation type="submission" date="2015-12" db="EMBL/GenBank/DDBJ databases">
        <title>Identification and expression profile analysis of antennal water-soluble protein genes in an olfactory system of Microplitis mediator.</title>
        <authorList>
            <person name="Peng Y."/>
        </authorList>
    </citation>
    <scope>NUCLEOTIDE SEQUENCE</scope>
</reference>
<evidence type="ECO:0000256" key="4">
    <source>
        <dbReference type="ARBA" id="ARBA00022729"/>
    </source>
</evidence>
<keyword evidence="4" id="KW-0732">Signal</keyword>
<evidence type="ECO:0000256" key="2">
    <source>
        <dbReference type="ARBA" id="ARBA00008098"/>
    </source>
</evidence>
<dbReference type="Gene3D" id="1.10.238.20">
    <property type="entry name" value="Pheromone/general odorant binding protein domain"/>
    <property type="match status" value="1"/>
</dbReference>
<name>A0A219T7W5_9HYME</name>
<dbReference type="SUPFAM" id="SSF47565">
    <property type="entry name" value="Insect pheromone/odorant-binding proteins"/>
    <property type="match status" value="1"/>
</dbReference>
<accession>A0A219T7W5</accession>
<dbReference type="AlphaFoldDB" id="A0A219T7W5"/>
<dbReference type="EMBL" id="KU342582">
    <property type="protein sequence ID" value="ANT46049.1"/>
    <property type="molecule type" value="mRNA"/>
</dbReference>
<dbReference type="PANTHER" id="PTHR11857">
    <property type="entry name" value="ODORANT BINDING PROTEIN-RELATED"/>
    <property type="match status" value="1"/>
</dbReference>
<evidence type="ECO:0000313" key="5">
    <source>
        <dbReference type="EMBL" id="ANT46049.1"/>
    </source>
</evidence>
<dbReference type="SMR" id="A0A219T7W5"/>
<organism evidence="5">
    <name type="scientific">Microplitis mediator</name>
    <dbReference type="NCBI Taxonomy" id="375433"/>
    <lineage>
        <taxon>Eukaryota</taxon>
        <taxon>Metazoa</taxon>
        <taxon>Ecdysozoa</taxon>
        <taxon>Arthropoda</taxon>
        <taxon>Hexapoda</taxon>
        <taxon>Insecta</taxon>
        <taxon>Pterygota</taxon>
        <taxon>Neoptera</taxon>
        <taxon>Endopterygota</taxon>
        <taxon>Hymenoptera</taxon>
        <taxon>Apocrita</taxon>
        <taxon>Ichneumonoidea</taxon>
        <taxon>Braconidae</taxon>
        <taxon>Microgastrinae</taxon>
        <taxon>Microplitis</taxon>
    </lineage>
</organism>
<dbReference type="FunFam" id="1.10.238.20:FF:000001">
    <property type="entry name" value="General odorant-binding protein lush"/>
    <property type="match status" value="1"/>
</dbReference>
<evidence type="ECO:0000256" key="1">
    <source>
        <dbReference type="ARBA" id="ARBA00004613"/>
    </source>
</evidence>
<protein>
    <submittedName>
        <fullName evidence="5">Odorant-binding protein 20</fullName>
    </submittedName>
</protein>
<dbReference type="GO" id="GO:0005615">
    <property type="term" value="C:extracellular space"/>
    <property type="evidence" value="ECO:0007669"/>
    <property type="project" value="TreeGrafter"/>
</dbReference>